<feature type="compositionally biased region" description="Polar residues" evidence="1">
    <location>
        <begin position="174"/>
        <end position="185"/>
    </location>
</feature>
<dbReference type="RefSeq" id="WP_136005050.1">
    <property type="nucleotide sequence ID" value="NZ_SRYW01000008.1"/>
</dbReference>
<dbReference type="AlphaFoldDB" id="A0A4S2CXP6"/>
<dbReference type="EMBL" id="SRYW01000008">
    <property type="protein sequence ID" value="TGY33797.1"/>
    <property type="molecule type" value="Genomic_DNA"/>
</dbReference>
<reference evidence="2 3" key="1">
    <citation type="submission" date="2019-04" db="EMBL/GenBank/DDBJ databases">
        <title>Microbes associate with the intestines of laboratory mice.</title>
        <authorList>
            <person name="Navarre W."/>
            <person name="Wong E."/>
            <person name="Huang K."/>
            <person name="Tropini C."/>
            <person name="Ng K."/>
            <person name="Yu B."/>
        </authorList>
    </citation>
    <scope>NUCLEOTIDE SEQUENCE [LARGE SCALE GENOMIC DNA]</scope>
    <source>
        <strain evidence="2 3">NM62_B4-13</strain>
    </source>
</reference>
<proteinExistence type="predicted"/>
<protein>
    <submittedName>
        <fullName evidence="2">Uncharacterized protein</fullName>
    </submittedName>
</protein>
<evidence type="ECO:0000256" key="1">
    <source>
        <dbReference type="SAM" id="MobiDB-lite"/>
    </source>
</evidence>
<dbReference type="OrthoDB" id="6050463at2"/>
<evidence type="ECO:0000313" key="2">
    <source>
        <dbReference type="EMBL" id="TGY33797.1"/>
    </source>
</evidence>
<feature type="region of interest" description="Disordered" evidence="1">
    <location>
        <begin position="166"/>
        <end position="193"/>
    </location>
</feature>
<gene>
    <name evidence="2" type="ORF">E5352_10475</name>
</gene>
<dbReference type="Proteomes" id="UP000306631">
    <property type="component" value="Unassembled WGS sequence"/>
</dbReference>
<organism evidence="2 3">
    <name type="scientific">Stenotrophomonas maltophilia</name>
    <name type="common">Pseudomonas maltophilia</name>
    <name type="synonym">Xanthomonas maltophilia</name>
    <dbReference type="NCBI Taxonomy" id="40324"/>
    <lineage>
        <taxon>Bacteria</taxon>
        <taxon>Pseudomonadati</taxon>
        <taxon>Pseudomonadota</taxon>
        <taxon>Gammaproteobacteria</taxon>
        <taxon>Lysobacterales</taxon>
        <taxon>Lysobacteraceae</taxon>
        <taxon>Stenotrophomonas</taxon>
        <taxon>Stenotrophomonas maltophilia group</taxon>
    </lineage>
</organism>
<sequence length="193" mass="20423">MQNQNPDQDLRQRVATLERNARRGRMMAATMFALGASLALIGTTVAQPEAPIVPEIRTHKLTVVDSEGRTRVQIAEDPADHKRNARAAGLTIYDITGHERGGIGTMADGSAAVALDAPHGVGHRMRDRAGIKVGPDGSAMIVTISNAGQFSAGLFSKGEEGRLELSRSDAAADQVTTRVITQGGDTSRDGKLQ</sequence>
<name>A0A4S2CXP6_STEMA</name>
<evidence type="ECO:0000313" key="3">
    <source>
        <dbReference type="Proteomes" id="UP000306631"/>
    </source>
</evidence>
<accession>A0A4S2CXP6</accession>
<comment type="caution">
    <text evidence="2">The sequence shown here is derived from an EMBL/GenBank/DDBJ whole genome shotgun (WGS) entry which is preliminary data.</text>
</comment>